<organism evidence="2 3">
    <name type="scientific">Shewanella sedimentimangrovi</name>
    <dbReference type="NCBI Taxonomy" id="2814293"/>
    <lineage>
        <taxon>Bacteria</taxon>
        <taxon>Pseudomonadati</taxon>
        <taxon>Pseudomonadota</taxon>
        <taxon>Gammaproteobacteria</taxon>
        <taxon>Alteromonadales</taxon>
        <taxon>Shewanellaceae</taxon>
        <taxon>Shewanella</taxon>
    </lineage>
</organism>
<name>A0ABX7R5H7_9GAMM</name>
<dbReference type="RefSeq" id="WP_207381507.1">
    <property type="nucleotide sequence ID" value="NZ_CP071502.1"/>
</dbReference>
<dbReference type="Pfam" id="PF24722">
    <property type="entry name" value="DUF7674"/>
    <property type="match status" value="1"/>
</dbReference>
<feature type="domain" description="DUF7674" evidence="1">
    <location>
        <begin position="10"/>
        <end position="105"/>
    </location>
</feature>
<evidence type="ECO:0000313" key="3">
    <source>
        <dbReference type="Proteomes" id="UP000663207"/>
    </source>
</evidence>
<gene>
    <name evidence="2" type="ORF">JYB85_06280</name>
</gene>
<accession>A0ABX7R5H7</accession>
<evidence type="ECO:0000313" key="2">
    <source>
        <dbReference type="EMBL" id="QSX38425.1"/>
    </source>
</evidence>
<dbReference type="EMBL" id="CP071502">
    <property type="protein sequence ID" value="QSX38425.1"/>
    <property type="molecule type" value="Genomic_DNA"/>
</dbReference>
<reference evidence="2 3" key="1">
    <citation type="submission" date="2021-03" db="EMBL/GenBank/DDBJ databases">
        <title>Novel species identification of genus Shewanella.</title>
        <authorList>
            <person name="Liu G."/>
            <person name="Zhang Q."/>
        </authorList>
    </citation>
    <scope>NUCLEOTIDE SEQUENCE [LARGE SCALE GENOMIC DNA]</scope>
    <source>
        <strain evidence="2 3">FJAT-52962</strain>
    </source>
</reference>
<dbReference type="InterPro" id="IPR056091">
    <property type="entry name" value="DUF7674"/>
</dbReference>
<protein>
    <recommendedName>
        <fullName evidence="1">DUF7674 domain-containing protein</fullName>
    </recommendedName>
</protein>
<sequence>MINIDESLKMLSKTYPGFRDAFAKNAESWISNDGEFLYYILMSDLSNLLIKNISEGNYENTEELFLLVETLLSEGDEYVSNLISVGFLESLQNQTTVEPKYWAPLIGRQAVSFCKARDEFQGIKIEHYR</sequence>
<proteinExistence type="predicted"/>
<keyword evidence="3" id="KW-1185">Reference proteome</keyword>
<dbReference type="Proteomes" id="UP000663207">
    <property type="component" value="Chromosome"/>
</dbReference>
<evidence type="ECO:0000259" key="1">
    <source>
        <dbReference type="Pfam" id="PF24722"/>
    </source>
</evidence>